<reference evidence="2" key="1">
    <citation type="submission" date="2019-01" db="EMBL/GenBank/DDBJ databases">
        <title>Cytophagaceae bacterium strain CAR-16.</title>
        <authorList>
            <person name="Chen W.-M."/>
        </authorList>
    </citation>
    <scope>NUCLEOTIDE SEQUENCE [LARGE SCALE GENOMIC DNA]</scope>
    <source>
        <strain evidence="2">ICH-30</strain>
    </source>
</reference>
<protein>
    <submittedName>
        <fullName evidence="1">Uncharacterized protein</fullName>
    </submittedName>
</protein>
<comment type="caution">
    <text evidence="1">The sequence shown here is derived from an EMBL/GenBank/DDBJ whole genome shotgun (WGS) entry which is preliminary data.</text>
</comment>
<accession>A0A4Q1KMX7</accession>
<sequence>MKYLLFLVLISTQLAYSQETILTYRHGQNGMELIAKSKSETVIISTFNAKMDIRQDIANKLYELFKEKKVVHNALLTVIGNKANVLGKCLIKKKGNLTSLEFYYDKVFWHNGVVEKYGK</sequence>
<gene>
    <name evidence="1" type="ORF">EQG68_12050</name>
</gene>
<dbReference type="Proteomes" id="UP000289734">
    <property type="component" value="Unassembled WGS sequence"/>
</dbReference>
<organism evidence="1 2">
    <name type="scientific">Flavobacterium piscinae</name>
    <dbReference type="NCBI Taxonomy" id="2506424"/>
    <lineage>
        <taxon>Bacteria</taxon>
        <taxon>Pseudomonadati</taxon>
        <taxon>Bacteroidota</taxon>
        <taxon>Flavobacteriia</taxon>
        <taxon>Flavobacteriales</taxon>
        <taxon>Flavobacteriaceae</taxon>
        <taxon>Flavobacterium</taxon>
    </lineage>
</organism>
<dbReference type="EMBL" id="SBKQ01000012">
    <property type="protein sequence ID" value="RXR30154.1"/>
    <property type="molecule type" value="Genomic_DNA"/>
</dbReference>
<name>A0A4Q1KMX7_9FLAO</name>
<dbReference type="OrthoDB" id="1361650at2"/>
<dbReference type="RefSeq" id="WP_129465139.1">
    <property type="nucleotide sequence ID" value="NZ_JACSXZ010000001.1"/>
</dbReference>
<dbReference type="AlphaFoldDB" id="A0A4Q1KMX7"/>
<proteinExistence type="predicted"/>
<evidence type="ECO:0000313" key="2">
    <source>
        <dbReference type="Proteomes" id="UP000289734"/>
    </source>
</evidence>
<evidence type="ECO:0000313" key="1">
    <source>
        <dbReference type="EMBL" id="RXR30154.1"/>
    </source>
</evidence>
<keyword evidence="2" id="KW-1185">Reference proteome</keyword>